<dbReference type="GO" id="GO:0030132">
    <property type="term" value="C:clathrin coat of coated pit"/>
    <property type="evidence" value="ECO:0007669"/>
    <property type="project" value="InterPro"/>
</dbReference>
<dbReference type="InterPro" id="IPR000996">
    <property type="entry name" value="Clathrin_L-chain"/>
</dbReference>
<protein>
    <recommendedName>
        <fullName evidence="6">Clathrin light chain</fullName>
    </recommendedName>
</protein>
<keyword evidence="3 6" id="KW-0472">Membrane</keyword>
<evidence type="ECO:0000256" key="1">
    <source>
        <dbReference type="ARBA" id="ARBA00004180"/>
    </source>
</evidence>
<organism evidence="8 9">
    <name type="scientific">Chytriomyces confervae</name>
    <dbReference type="NCBI Taxonomy" id="246404"/>
    <lineage>
        <taxon>Eukaryota</taxon>
        <taxon>Fungi</taxon>
        <taxon>Fungi incertae sedis</taxon>
        <taxon>Chytridiomycota</taxon>
        <taxon>Chytridiomycota incertae sedis</taxon>
        <taxon>Chytridiomycetes</taxon>
        <taxon>Chytridiales</taxon>
        <taxon>Chytriomycetaceae</taxon>
        <taxon>Chytriomyces</taxon>
    </lineage>
</organism>
<keyword evidence="9" id="KW-1185">Reference proteome</keyword>
<dbReference type="GO" id="GO:0005198">
    <property type="term" value="F:structural molecule activity"/>
    <property type="evidence" value="ECO:0007669"/>
    <property type="project" value="InterPro"/>
</dbReference>
<dbReference type="OrthoDB" id="5512at2759"/>
<keyword evidence="4 6" id="KW-0168">Coated pit</keyword>
<gene>
    <name evidence="8" type="ORF">CcCBS67573_g09010</name>
</gene>
<evidence type="ECO:0000256" key="3">
    <source>
        <dbReference type="ARBA" id="ARBA00023136"/>
    </source>
</evidence>
<dbReference type="GO" id="GO:0032050">
    <property type="term" value="F:clathrin heavy chain binding"/>
    <property type="evidence" value="ECO:0007669"/>
    <property type="project" value="TreeGrafter"/>
</dbReference>
<comment type="caution">
    <text evidence="8">The sequence shown here is derived from an EMBL/GenBank/DDBJ whole genome shotgun (WGS) entry which is preliminary data.</text>
</comment>
<reference evidence="8 9" key="1">
    <citation type="journal article" date="2019" name="Sci. Rep.">
        <title>Comparative genomics of chytrid fungi reveal insights into the obligate biotrophic and pathogenic lifestyle of Synchytrium endobioticum.</title>
        <authorList>
            <person name="van de Vossenberg B.T.L.H."/>
            <person name="Warris S."/>
            <person name="Nguyen H.D.T."/>
            <person name="van Gent-Pelzer M.P.E."/>
            <person name="Joly D.L."/>
            <person name="van de Geest H.C."/>
            <person name="Bonants P.J.M."/>
            <person name="Smith D.S."/>
            <person name="Levesque C.A."/>
            <person name="van der Lee T.A.J."/>
        </authorList>
    </citation>
    <scope>NUCLEOTIDE SEQUENCE [LARGE SCALE GENOMIC DNA]</scope>
    <source>
        <strain evidence="8 9">CBS 675.73</strain>
    </source>
</reference>
<proteinExistence type="inferred from homology"/>
<evidence type="ECO:0000256" key="2">
    <source>
        <dbReference type="ARBA" id="ARBA00005263"/>
    </source>
</evidence>
<evidence type="ECO:0000313" key="9">
    <source>
        <dbReference type="Proteomes" id="UP000320333"/>
    </source>
</evidence>
<dbReference type="PANTHER" id="PTHR10639:SF7">
    <property type="entry name" value="CLATHRIN LIGHT CHAIN"/>
    <property type="match status" value="1"/>
</dbReference>
<comment type="subcellular location">
    <subcellularLocation>
        <location evidence="1 6">Cytoplasmic vesicle membrane</location>
        <topology evidence="1 6">Peripheral membrane protein</topology>
        <orientation evidence="1 6">Cytoplasmic side</orientation>
    </subcellularLocation>
    <subcellularLocation>
        <location evidence="6">Membrane</location>
        <location evidence="6">Coated pit</location>
        <topology evidence="6">Peripheral membrane protein</topology>
        <orientation evidence="6">Cytoplasmic side</orientation>
    </subcellularLocation>
    <text evidence="6">Cytoplasmic face of coated pits and vesicles.</text>
</comment>
<dbReference type="AlphaFoldDB" id="A0A507EBA7"/>
<dbReference type="PROSITE" id="PS00581">
    <property type="entry name" value="CLATHRIN_LIGHT_CHN_2"/>
    <property type="match status" value="1"/>
</dbReference>
<dbReference type="GO" id="GO:0072583">
    <property type="term" value="P:clathrin-dependent endocytosis"/>
    <property type="evidence" value="ECO:0007669"/>
    <property type="project" value="TreeGrafter"/>
</dbReference>
<evidence type="ECO:0000313" key="8">
    <source>
        <dbReference type="EMBL" id="TPX60350.1"/>
    </source>
</evidence>
<comment type="similarity">
    <text evidence="2 6">Belongs to the clathrin light chain family.</text>
</comment>
<dbReference type="STRING" id="246404.A0A507EBA7"/>
<dbReference type="GO" id="GO:0030130">
    <property type="term" value="C:clathrin coat of trans-Golgi network vesicle"/>
    <property type="evidence" value="ECO:0007669"/>
    <property type="project" value="InterPro"/>
</dbReference>
<evidence type="ECO:0000256" key="6">
    <source>
        <dbReference type="RuleBase" id="RU363137"/>
    </source>
</evidence>
<dbReference type="Proteomes" id="UP000320333">
    <property type="component" value="Unassembled WGS sequence"/>
</dbReference>
<feature type="compositionally biased region" description="Basic and acidic residues" evidence="7">
    <location>
        <begin position="196"/>
        <end position="212"/>
    </location>
</feature>
<evidence type="ECO:0000256" key="5">
    <source>
        <dbReference type="ARBA" id="ARBA00023329"/>
    </source>
</evidence>
<comment type="function">
    <text evidence="6">Clathrin is the major protein of the polyhedral coat of coated pits and vesicles.</text>
</comment>
<accession>A0A507EBA7</accession>
<keyword evidence="5 6" id="KW-0968">Cytoplasmic vesicle</keyword>
<evidence type="ECO:0000256" key="7">
    <source>
        <dbReference type="SAM" id="MobiDB-lite"/>
    </source>
</evidence>
<dbReference type="GO" id="GO:0006886">
    <property type="term" value="P:intracellular protein transport"/>
    <property type="evidence" value="ECO:0007669"/>
    <property type="project" value="InterPro"/>
</dbReference>
<dbReference type="PANTHER" id="PTHR10639">
    <property type="entry name" value="CLATHRIN LIGHT CHAIN"/>
    <property type="match status" value="1"/>
</dbReference>
<sequence length="245" mass="26730">MDPTEEFLARERELLGDDALLFGNPLGATTDAVNTVDDFGGFSQAPAASQPEPTDLFGQSEVDTHFDTGFSNQDFTSQHAGLFGALPMENNNHVPDESHVETEADAVRAWRENFEMTIADRDARSTVKNEETLRSAKESLDRFYAEYNDKKNKTVARNKESEKAALALQESSTGNIWERVVKQIDTSVSSSANAAKLKEKIKADGSKDDRKRASAAAAPKAKDTSRMKSLLISLKADKSAPGADV</sequence>
<dbReference type="Pfam" id="PF01086">
    <property type="entry name" value="Clathrin_lg_ch"/>
    <property type="match status" value="2"/>
</dbReference>
<dbReference type="EMBL" id="QEAP01000692">
    <property type="protein sequence ID" value="TPX60350.1"/>
    <property type="molecule type" value="Genomic_DNA"/>
</dbReference>
<feature type="region of interest" description="Disordered" evidence="7">
    <location>
        <begin position="188"/>
        <end position="245"/>
    </location>
</feature>
<evidence type="ECO:0000256" key="4">
    <source>
        <dbReference type="ARBA" id="ARBA00023176"/>
    </source>
</evidence>
<name>A0A507EBA7_9FUNG</name>